<keyword evidence="2 4" id="KW-0689">Ribosomal protein</keyword>
<keyword evidence="3 4" id="KW-0687">Ribonucleoprotein</keyword>
<dbReference type="GO" id="GO:0002181">
    <property type="term" value="P:cytoplasmic translation"/>
    <property type="evidence" value="ECO:0007669"/>
    <property type="project" value="TreeGrafter"/>
</dbReference>
<comment type="function">
    <text evidence="4 6">This protein binds to the 23S rRNA, and is important in its secondary structure. It is located near the subunit interface in the base of the L7/L12 stalk, and near the tRNA binding site of the peptidyltransferase center.</text>
</comment>
<reference evidence="8 9" key="1">
    <citation type="journal article" date="2015" name="Nature">
        <title>rRNA introns, odd ribosomes, and small enigmatic genomes across a large radiation of phyla.</title>
        <authorList>
            <person name="Brown C.T."/>
            <person name="Hug L.A."/>
            <person name="Thomas B.C."/>
            <person name="Sharon I."/>
            <person name="Castelle C.J."/>
            <person name="Singh A."/>
            <person name="Wilkins M.J."/>
            <person name="Williams K.H."/>
            <person name="Banfield J.F."/>
        </authorList>
    </citation>
    <scope>NUCLEOTIDE SEQUENCE [LARGE SCALE GENOMIC DNA]</scope>
</reference>
<sequence>MSKVGKKLILIPEGVQVETKADVLSVKGPRGEIERKFPVRLLSITVQDGMASVKPISKSEKALVVWGTTRSHLANMVVGVTDGWKKSLELVGVGYRAEVSGKDLILTVGFSHPVKISCPEGISFKVEKSIVSVEGIDKEIVGQVADKIRSVRPPEPYKGKGIKYVDEIVRRKAGKAAKTQGA</sequence>
<dbReference type="SUPFAM" id="SSF56053">
    <property type="entry name" value="Ribosomal protein L6"/>
    <property type="match status" value="2"/>
</dbReference>
<dbReference type="InterPro" id="IPR020040">
    <property type="entry name" value="Ribosomal_uL6_a/b-dom"/>
</dbReference>
<accession>A0A0G0ILY8</accession>
<dbReference type="AlphaFoldDB" id="A0A0G0ILY8"/>
<dbReference type="PANTHER" id="PTHR11655:SF14">
    <property type="entry name" value="LARGE RIBOSOMAL SUBUNIT PROTEIN UL6M"/>
    <property type="match status" value="1"/>
</dbReference>
<dbReference type="Gene3D" id="3.90.930.12">
    <property type="entry name" value="Ribosomal protein L6, alpha-beta domain"/>
    <property type="match status" value="2"/>
</dbReference>
<keyword evidence="4 6" id="KW-0699">rRNA-binding</keyword>
<dbReference type="PROSITE" id="PS00525">
    <property type="entry name" value="RIBOSOMAL_L6_1"/>
    <property type="match status" value="1"/>
</dbReference>
<evidence type="ECO:0000313" key="8">
    <source>
        <dbReference type="EMBL" id="KKQ56338.1"/>
    </source>
</evidence>
<proteinExistence type="inferred from homology"/>
<feature type="domain" description="Large ribosomal subunit protein uL6 alpha-beta" evidence="7">
    <location>
        <begin position="11"/>
        <end position="83"/>
    </location>
</feature>
<evidence type="ECO:0000256" key="2">
    <source>
        <dbReference type="ARBA" id="ARBA00022980"/>
    </source>
</evidence>
<evidence type="ECO:0000256" key="6">
    <source>
        <dbReference type="RuleBase" id="RU003870"/>
    </source>
</evidence>
<dbReference type="HAMAP" id="MF_01365_B">
    <property type="entry name" value="Ribosomal_uL6_B"/>
    <property type="match status" value="1"/>
</dbReference>
<dbReference type="GO" id="GO:0022625">
    <property type="term" value="C:cytosolic large ribosomal subunit"/>
    <property type="evidence" value="ECO:0007669"/>
    <property type="project" value="UniProtKB-UniRule"/>
</dbReference>
<dbReference type="PIRSF" id="PIRSF002162">
    <property type="entry name" value="Ribosomal_L6"/>
    <property type="match status" value="1"/>
</dbReference>
<comment type="subunit">
    <text evidence="4">Part of the 50S ribosomal subunit.</text>
</comment>
<comment type="similarity">
    <text evidence="1 4 5">Belongs to the universal ribosomal protein uL6 family.</text>
</comment>
<dbReference type="PRINTS" id="PR00059">
    <property type="entry name" value="RIBOSOMALL6"/>
</dbReference>
<dbReference type="NCBIfam" id="TIGR03654">
    <property type="entry name" value="L6_bact"/>
    <property type="match status" value="1"/>
</dbReference>
<dbReference type="GO" id="GO:0003735">
    <property type="term" value="F:structural constituent of ribosome"/>
    <property type="evidence" value="ECO:0007669"/>
    <property type="project" value="UniProtKB-UniRule"/>
</dbReference>
<dbReference type="PANTHER" id="PTHR11655">
    <property type="entry name" value="60S/50S RIBOSOMAL PROTEIN L6/L9"/>
    <property type="match status" value="1"/>
</dbReference>
<dbReference type="InterPro" id="IPR019906">
    <property type="entry name" value="Ribosomal_uL6_bac-type"/>
</dbReference>
<dbReference type="Pfam" id="PF00347">
    <property type="entry name" value="Ribosomal_L6"/>
    <property type="match status" value="2"/>
</dbReference>
<feature type="domain" description="Large ribosomal subunit protein uL6 alpha-beta" evidence="7">
    <location>
        <begin position="91"/>
        <end position="164"/>
    </location>
</feature>
<evidence type="ECO:0000256" key="5">
    <source>
        <dbReference type="RuleBase" id="RU003869"/>
    </source>
</evidence>
<dbReference type="STRING" id="1618583.US75_C0007G0044"/>
<dbReference type="InterPro" id="IPR002358">
    <property type="entry name" value="Ribosomal_uL6_CS"/>
</dbReference>
<protein>
    <recommendedName>
        <fullName evidence="4">Large ribosomal subunit protein uL6</fullName>
    </recommendedName>
</protein>
<dbReference type="GO" id="GO:0019843">
    <property type="term" value="F:rRNA binding"/>
    <property type="evidence" value="ECO:0007669"/>
    <property type="project" value="UniProtKB-UniRule"/>
</dbReference>
<name>A0A0G0ILY8_9BACT</name>
<comment type="caution">
    <text evidence="8">The sequence shown here is derived from an EMBL/GenBank/DDBJ whole genome shotgun (WGS) entry which is preliminary data.</text>
</comment>
<evidence type="ECO:0000256" key="3">
    <source>
        <dbReference type="ARBA" id="ARBA00023274"/>
    </source>
</evidence>
<dbReference type="InterPro" id="IPR000702">
    <property type="entry name" value="Ribosomal_uL6-like"/>
</dbReference>
<organism evidence="8 9">
    <name type="scientific">Candidatus Woesebacteria bacterium GW2011_GWC1_38_13</name>
    <dbReference type="NCBI Taxonomy" id="1618583"/>
    <lineage>
        <taxon>Bacteria</taxon>
        <taxon>Candidatus Woeseibacteriota</taxon>
    </lineage>
</organism>
<evidence type="ECO:0000256" key="4">
    <source>
        <dbReference type="HAMAP-Rule" id="MF_01365"/>
    </source>
</evidence>
<dbReference type="InterPro" id="IPR036789">
    <property type="entry name" value="Ribosomal_uL6-like_a/b-dom_sf"/>
</dbReference>
<dbReference type="FunFam" id="3.90.930.12:FF:000001">
    <property type="entry name" value="50S ribosomal protein L6"/>
    <property type="match status" value="1"/>
</dbReference>
<dbReference type="PATRIC" id="fig|1618583.3.peg.344"/>
<dbReference type="Proteomes" id="UP000034096">
    <property type="component" value="Unassembled WGS sequence"/>
</dbReference>
<evidence type="ECO:0000313" key="9">
    <source>
        <dbReference type="Proteomes" id="UP000034096"/>
    </source>
</evidence>
<keyword evidence="4 6" id="KW-0694">RNA-binding</keyword>
<gene>
    <name evidence="4" type="primary">rplF</name>
    <name evidence="8" type="ORF">US75_C0007G0044</name>
</gene>
<dbReference type="EMBL" id="LBUE01000007">
    <property type="protein sequence ID" value="KKQ56338.1"/>
    <property type="molecule type" value="Genomic_DNA"/>
</dbReference>
<evidence type="ECO:0000256" key="1">
    <source>
        <dbReference type="ARBA" id="ARBA00009356"/>
    </source>
</evidence>
<evidence type="ECO:0000259" key="7">
    <source>
        <dbReference type="Pfam" id="PF00347"/>
    </source>
</evidence>